<dbReference type="InterPro" id="IPR013783">
    <property type="entry name" value="Ig-like_fold"/>
</dbReference>
<organism evidence="4 5">
    <name type="scientific">Luteolibacter flavescens</name>
    <dbReference type="NCBI Taxonomy" id="1859460"/>
    <lineage>
        <taxon>Bacteria</taxon>
        <taxon>Pseudomonadati</taxon>
        <taxon>Verrucomicrobiota</taxon>
        <taxon>Verrucomicrobiia</taxon>
        <taxon>Verrucomicrobiales</taxon>
        <taxon>Verrucomicrobiaceae</taxon>
        <taxon>Luteolibacter</taxon>
    </lineage>
</organism>
<dbReference type="InterPro" id="IPR041246">
    <property type="entry name" value="Bact_MG10"/>
</dbReference>
<dbReference type="Pfam" id="PF00207">
    <property type="entry name" value="A2M"/>
    <property type="match status" value="1"/>
</dbReference>
<dbReference type="InterPro" id="IPR002890">
    <property type="entry name" value="MG2"/>
</dbReference>
<dbReference type="Pfam" id="PF01835">
    <property type="entry name" value="MG2"/>
    <property type="match status" value="1"/>
</dbReference>
<dbReference type="Gene3D" id="1.50.10.20">
    <property type="match status" value="1"/>
</dbReference>
<dbReference type="SMART" id="SM01360">
    <property type="entry name" value="A2M"/>
    <property type="match status" value="1"/>
</dbReference>
<gene>
    <name evidence="4" type="ORF">OKA04_20850</name>
</gene>
<comment type="similarity">
    <text evidence="1">Belongs to the protease inhibitor I39 (alpha-2-macroglobulin) family. Bacterial alpha-2-macroglobulin subfamily.</text>
</comment>
<evidence type="ECO:0000313" key="4">
    <source>
        <dbReference type="EMBL" id="MCW1887200.1"/>
    </source>
</evidence>
<dbReference type="SUPFAM" id="SSF48239">
    <property type="entry name" value="Terpenoid cyclases/Protein prenyltransferases"/>
    <property type="match status" value="1"/>
</dbReference>
<feature type="region of interest" description="Disordered" evidence="2">
    <location>
        <begin position="835"/>
        <end position="858"/>
    </location>
</feature>
<dbReference type="EMBL" id="JAPDDS010000015">
    <property type="protein sequence ID" value="MCW1887200.1"/>
    <property type="molecule type" value="Genomic_DNA"/>
</dbReference>
<feature type="domain" description="Alpha-2-macroglobulin" evidence="3">
    <location>
        <begin position="1212"/>
        <end position="1302"/>
    </location>
</feature>
<proteinExistence type="inferred from homology"/>
<comment type="caution">
    <text evidence="4">The sequence shown here is derived from an EMBL/GenBank/DDBJ whole genome shotgun (WGS) entry which is preliminary data.</text>
</comment>
<evidence type="ECO:0000256" key="2">
    <source>
        <dbReference type="SAM" id="MobiDB-lite"/>
    </source>
</evidence>
<dbReference type="InterPro" id="IPR001599">
    <property type="entry name" value="Macroglobln_a2"/>
</dbReference>
<name>A0ABT3FW42_9BACT</name>
<evidence type="ECO:0000259" key="3">
    <source>
        <dbReference type="SMART" id="SM01360"/>
    </source>
</evidence>
<evidence type="ECO:0000256" key="1">
    <source>
        <dbReference type="ARBA" id="ARBA00010556"/>
    </source>
</evidence>
<dbReference type="PANTHER" id="PTHR40094:SF1">
    <property type="entry name" value="UBIQUITIN DOMAIN-CONTAINING PROTEIN"/>
    <property type="match status" value="1"/>
</dbReference>
<dbReference type="Proteomes" id="UP001207930">
    <property type="component" value="Unassembled WGS sequence"/>
</dbReference>
<dbReference type="Pfam" id="PF17973">
    <property type="entry name" value="bMG10"/>
    <property type="match status" value="1"/>
</dbReference>
<dbReference type="RefSeq" id="WP_264503155.1">
    <property type="nucleotide sequence ID" value="NZ_JAPDDS010000015.1"/>
</dbReference>
<dbReference type="InterPro" id="IPR051802">
    <property type="entry name" value="YfhM-like"/>
</dbReference>
<evidence type="ECO:0000313" key="5">
    <source>
        <dbReference type="Proteomes" id="UP001207930"/>
    </source>
</evidence>
<accession>A0ABT3FW42</accession>
<dbReference type="InterPro" id="IPR008930">
    <property type="entry name" value="Terpenoid_cyclase/PrenylTrfase"/>
</dbReference>
<protein>
    <submittedName>
        <fullName evidence="4">MG2 domain-containing protein</fullName>
    </submittedName>
</protein>
<reference evidence="4 5" key="1">
    <citation type="submission" date="2022-10" db="EMBL/GenBank/DDBJ databases">
        <title>Luteolibacter flavescens strain MCCC 1K03193, whole genome shotgun sequencing project.</title>
        <authorList>
            <person name="Zhao G."/>
            <person name="Shen L."/>
        </authorList>
    </citation>
    <scope>NUCLEOTIDE SEQUENCE [LARGE SCALE GENOMIC DNA]</scope>
    <source>
        <strain evidence="4 5">MCCC 1K03193</strain>
    </source>
</reference>
<dbReference type="Gene3D" id="2.60.40.1930">
    <property type="match status" value="1"/>
</dbReference>
<sequence length="1972" mass="217793">MAGPRDEEWKKVAEAREKDQPQTAIELLAGIEKAAFADGSWAEGTRALVSRIAEGAAIDGKAKPVKDLEAAIGTAPEQAKPLLRALTARWLHRYYQVNQWRFMSRSSTGQPVGDDMETWDLARMLTEIDARFQTSLADAEALKKVPVADFAELLEAGSLGDELRPTMYDFITHLALEFYSSEEVAVSRPQDSFQIAADSPALGTAAEFLAWKPEVADASEPRVRALRLYQDLLAFHQADAARDAFLLVDLERIAWAGKTAGIEGRDARHEAALRRFIAEHAASPVSAWARVYLSGLLEQRGALKDSHEILKGGVAAFPQHAFGRLCQNGVQMLEQRELTLQTTSHWTPAGEEIRVTHKNVKRVWFRLHAATFTPSKATLSEDPRPRMGADAAPVRAWEAELPDDGDFRRRTTWVQAPADVPPGFYVLTASSDADFSAKESVLASAGIHVTQLAVVVRIARAGGIEGHVVDAVSGAPLAGIDVGAWMDRGTLPVTRKVSTKTDAEGFFKFPDISGSRYLVMAERGKERAVARGWGGGGRDRDVPVRRSAVFFTDRAIYRPGQTIQFKGIWCEADAEGGNYRTLAGQSGSVILRDPNGKEVGKLEVKTNEHGSFSGSFPAPEGSVLGQCTLQFAGTPGVAVVRVEEYKRPKFYTEIDPPADPAALGKVVRVKVRGESYTGAPVDGAQVSWRVTRMTRLPVWMRWCWWCPPIAEESEEIAHGIAETAADGSIMVEFTAKPDTTVREDVEPVFDFQITADVTDANGETRSATRTVSVAYTALKAELEADRWLEAGKELDLRLKTMSHDGEGRPAKGVIKIHRLKEPAVCPRPEENFAPWRRRGVAEENDPSRPSPDPDKWEPGEMVAELPVETAADGKGGVKRALDAGAYRLIYETKDANGRDVKAILGIQVVAPDAADFPTMMPFYTTFIADSVQPGQEVVLVWGSGHEKARACIEWRMGDRVLKREWSAEGRTQQAFRFPVEEKHRGGISVAITQVTMNRLNQTSHIAQVPWTNKELKLRWEHLVSKLEPGSKETWTAVIEGAGGEAAAAEMVATLYDASLDAFAPHAFRGLASLLRREWSSPPYWQFSAETRNFEVHRNFPYPEFFQMDEPFRRFRDGLDFGEIRVGYGGIGGGRGLRMRSDDPFADAVGESSTLAMRAPAVAAAPMMKAARSELAADGFLPGGGGEVREQDAGAAAPVDPSQVTARANLQETAFFFPDLVSGEDGKVRMTFTMPEALTKWRFLGLAHDKDLRSGLLEGETVTAKDLMVQPNPPRFLREGDELWFSVKITNTSDKEQSGTARLTLNDAATDADQTAALGVTTADLPFTVPAKESRSVKWKLTVPDGAGFLRYKAVATSGALSDGEEGWLPVIPRRILVTESLSLPIRNAGTKDFDFTKLSQSGGSPTLENRFVHVQVASQPAWYAVMSLPYLMEFPHECAEQTFNRYYANALARNIAGSDPKIRRIFDRWKAGGTALDSPLEKNADLKGILLDETPWLREAKDESGARRKIGLLFDANHMDREQEKSLAKLAAMQMGDGLWPWFPGGRGDTYITTYIATGFARLRALGVETDISPALNALDPLDAAMTRHYEELKKHKLLDGENVHPWIAYHLYMRTFFLKDKALKAEDKVAFDYFAGQARKHWTKLGSRMSRAHAALALHRMGEKEVPALVTRSLKEHATVNDEQGMYWKDSEGEGWWWWQAPVETQAMMIEAFREIDADAKAVEDCQVWLLKQKQVSNWKTTKGTADAVYSILRGGQNWLASDALVKISLGGTEVKPADVEAGTGFYESRFAGEAVKPELGKIELKKEDQGVSWASVHWQYLEDMAKVTSHGQSAMTLEKALFLRKNTDKGPVLEPLAGPVKVGDELVTRVILKNDRAMEYVHLKDLRGSGTEPVNVLSGYRWQDGFGYYEVTRDTASHFFIDRLPPGTHVFETSVRVQHAGKYQTGIAEIRCMYAPEFNAHSGSVEVTVE</sequence>
<dbReference type="Gene3D" id="2.60.40.10">
    <property type="entry name" value="Immunoglobulins"/>
    <property type="match status" value="1"/>
</dbReference>
<keyword evidence="5" id="KW-1185">Reference proteome</keyword>
<dbReference type="PANTHER" id="PTHR40094">
    <property type="entry name" value="ALPHA-2-MACROGLOBULIN HOMOLOG"/>
    <property type="match status" value="1"/>
</dbReference>